<name>A0A5J4Z683_PORPP</name>
<proteinExistence type="predicted"/>
<dbReference type="AlphaFoldDB" id="A0A5J4Z683"/>
<sequence>MSASFDEIQPCTLEAGTCRMTSASKVCVFAAISNQDVEYESGLATGLRKSSGQICGYWFCRLGPRQKGSSHCSGGILIVCRVSEQWN</sequence>
<evidence type="ECO:0000313" key="1">
    <source>
        <dbReference type="EMBL" id="KAA8499371.1"/>
    </source>
</evidence>
<gene>
    <name evidence="1" type="ORF">FVE85_6956</name>
</gene>
<protein>
    <submittedName>
        <fullName evidence="1">Uncharacterized protein</fullName>
    </submittedName>
</protein>
<keyword evidence="2" id="KW-1185">Reference proteome</keyword>
<comment type="caution">
    <text evidence="1">The sequence shown here is derived from an EMBL/GenBank/DDBJ whole genome shotgun (WGS) entry which is preliminary data.</text>
</comment>
<evidence type="ECO:0000313" key="2">
    <source>
        <dbReference type="Proteomes" id="UP000324585"/>
    </source>
</evidence>
<dbReference type="Proteomes" id="UP000324585">
    <property type="component" value="Unassembled WGS sequence"/>
</dbReference>
<reference evidence="2" key="1">
    <citation type="journal article" date="2019" name="Nat. Commun.">
        <title>Expansion of phycobilisome linker gene families in mesophilic red algae.</title>
        <authorList>
            <person name="Lee J."/>
            <person name="Kim D."/>
            <person name="Bhattacharya D."/>
            <person name="Yoon H.S."/>
        </authorList>
    </citation>
    <scope>NUCLEOTIDE SEQUENCE [LARGE SCALE GENOMIC DNA]</scope>
    <source>
        <strain evidence="2">CCMP 1328</strain>
    </source>
</reference>
<accession>A0A5J4Z683</accession>
<dbReference type="EMBL" id="VRMN01000001">
    <property type="protein sequence ID" value="KAA8499371.1"/>
    <property type="molecule type" value="Genomic_DNA"/>
</dbReference>
<organism evidence="1 2">
    <name type="scientific">Porphyridium purpureum</name>
    <name type="common">Red alga</name>
    <name type="synonym">Porphyridium cruentum</name>
    <dbReference type="NCBI Taxonomy" id="35688"/>
    <lineage>
        <taxon>Eukaryota</taxon>
        <taxon>Rhodophyta</taxon>
        <taxon>Bangiophyceae</taxon>
        <taxon>Porphyridiales</taxon>
        <taxon>Porphyridiaceae</taxon>
        <taxon>Porphyridium</taxon>
    </lineage>
</organism>